<evidence type="ECO:0000256" key="4">
    <source>
        <dbReference type="ARBA" id="ARBA00022801"/>
    </source>
</evidence>
<accession>A0AAV9P1Y7</accession>
<evidence type="ECO:0000313" key="8">
    <source>
        <dbReference type="EMBL" id="KAK5166605.1"/>
    </source>
</evidence>
<dbReference type="GO" id="GO:0008237">
    <property type="term" value="F:metallopeptidase activity"/>
    <property type="evidence" value="ECO:0007669"/>
    <property type="project" value="UniProtKB-KW"/>
</dbReference>
<evidence type="ECO:0000256" key="6">
    <source>
        <dbReference type="ARBA" id="ARBA00023049"/>
    </source>
</evidence>
<dbReference type="InterPro" id="IPR024079">
    <property type="entry name" value="MetalloPept_cat_dom_sf"/>
</dbReference>
<evidence type="ECO:0000256" key="1">
    <source>
        <dbReference type="ARBA" id="ARBA00001947"/>
    </source>
</evidence>
<comment type="caution">
    <text evidence="8">The sequence shown here is derived from an EMBL/GenBank/DDBJ whole genome shotgun (WGS) entry which is preliminary data.</text>
</comment>
<keyword evidence="4" id="KW-0378">Hydrolase</keyword>
<dbReference type="AlphaFoldDB" id="A0AAV9P1Y7"/>
<keyword evidence="9" id="KW-1185">Reference proteome</keyword>
<keyword evidence="3" id="KW-0479">Metal-binding</keyword>
<gene>
    <name evidence="8" type="ORF">LTR77_008148</name>
</gene>
<dbReference type="Gene3D" id="3.40.390.10">
    <property type="entry name" value="Collagenase (Catalytic Domain)"/>
    <property type="match status" value="1"/>
</dbReference>
<reference evidence="8 9" key="1">
    <citation type="submission" date="2023-08" db="EMBL/GenBank/DDBJ databases">
        <title>Black Yeasts Isolated from many extreme environments.</title>
        <authorList>
            <person name="Coleine C."/>
            <person name="Stajich J.E."/>
            <person name="Selbmann L."/>
        </authorList>
    </citation>
    <scope>NUCLEOTIDE SEQUENCE [LARGE SCALE GENOMIC DNA]</scope>
    <source>
        <strain evidence="8 9">CCFEE 5935</strain>
    </source>
</reference>
<organism evidence="8 9">
    <name type="scientific">Saxophila tyrrhenica</name>
    <dbReference type="NCBI Taxonomy" id="1690608"/>
    <lineage>
        <taxon>Eukaryota</taxon>
        <taxon>Fungi</taxon>
        <taxon>Dikarya</taxon>
        <taxon>Ascomycota</taxon>
        <taxon>Pezizomycotina</taxon>
        <taxon>Dothideomycetes</taxon>
        <taxon>Dothideomycetidae</taxon>
        <taxon>Mycosphaerellales</taxon>
        <taxon>Extremaceae</taxon>
        <taxon>Saxophila</taxon>
    </lineage>
</organism>
<dbReference type="CDD" id="cd11375">
    <property type="entry name" value="Peptidase_M54"/>
    <property type="match status" value="1"/>
</dbReference>
<evidence type="ECO:0000256" key="7">
    <source>
        <dbReference type="SAM" id="MobiDB-lite"/>
    </source>
</evidence>
<evidence type="ECO:0000256" key="5">
    <source>
        <dbReference type="ARBA" id="ARBA00022833"/>
    </source>
</evidence>
<dbReference type="Pfam" id="PF07998">
    <property type="entry name" value="Peptidase_M54"/>
    <property type="match status" value="1"/>
</dbReference>
<dbReference type="PANTHER" id="PTHR15910">
    <property type="entry name" value="ARCHAEMETZINCIN"/>
    <property type="match status" value="1"/>
</dbReference>
<dbReference type="GO" id="GO:0046872">
    <property type="term" value="F:metal ion binding"/>
    <property type="evidence" value="ECO:0007669"/>
    <property type="project" value="UniProtKB-KW"/>
</dbReference>
<dbReference type="GO" id="GO:0006508">
    <property type="term" value="P:proteolysis"/>
    <property type="evidence" value="ECO:0007669"/>
    <property type="project" value="UniProtKB-KW"/>
</dbReference>
<proteinExistence type="predicted"/>
<dbReference type="Proteomes" id="UP001337655">
    <property type="component" value="Unassembled WGS sequence"/>
</dbReference>
<evidence type="ECO:0000256" key="2">
    <source>
        <dbReference type="ARBA" id="ARBA00022670"/>
    </source>
</evidence>
<sequence length="420" mass="46435">MSSCTHPYLSFDVIDSVKFKYRPPKQETISKALRVGEPSRKKAKRARTVSPARSAEASGLPPVSTFPAPVVVPGDGIYDDPDDPLQSVQKWVDGEHRNKVTNRRKTIYVVPPPAFSEDVRCFDDWSVPVLHGKSIETEQAAQTPQTRDVMEYLQAFYHGLPVKLLEKPALACTAWNEGGATKKRRAQPKQDVPQHIGLSTGKEATRIRCRPSGDSVFPAQLNLDDLLDVAIAILPRDAYALLMLVDHDIYENDDDDFCCGRAYGGSRIAIVSTARYRPELDEIQEFDQDLAAKQGSAIAAAVLAANKSEAPRTTEQLSALWLGRVCKTASHELGHCFGIAHCMYYACIMQGTASLAEDARQPPYLCPVDLAKVLRASGASEKGRYRALLKVCGEWKEDRMFSAFGAWIEMRLKQPDAIPS</sequence>
<dbReference type="EMBL" id="JAVRRT010000013">
    <property type="protein sequence ID" value="KAK5166605.1"/>
    <property type="molecule type" value="Genomic_DNA"/>
</dbReference>
<dbReference type="SUPFAM" id="SSF55486">
    <property type="entry name" value="Metalloproteases ('zincins'), catalytic domain"/>
    <property type="match status" value="1"/>
</dbReference>
<dbReference type="GeneID" id="89929482"/>
<name>A0AAV9P1Y7_9PEZI</name>
<evidence type="ECO:0000256" key="3">
    <source>
        <dbReference type="ARBA" id="ARBA00022723"/>
    </source>
</evidence>
<keyword evidence="6" id="KW-0482">Metalloprotease</keyword>
<dbReference type="RefSeq" id="XP_064656487.1">
    <property type="nucleotide sequence ID" value="XM_064805382.1"/>
</dbReference>
<feature type="region of interest" description="Disordered" evidence="7">
    <location>
        <begin position="36"/>
        <end position="60"/>
    </location>
</feature>
<dbReference type="PANTHER" id="PTHR15910:SF1">
    <property type="entry name" value="ARCHAEMETZINCIN-2"/>
    <property type="match status" value="1"/>
</dbReference>
<keyword evidence="5" id="KW-0862">Zinc</keyword>
<dbReference type="InterPro" id="IPR012962">
    <property type="entry name" value="Pept_M54_archaemetzincn"/>
</dbReference>
<evidence type="ECO:0000313" key="9">
    <source>
        <dbReference type="Proteomes" id="UP001337655"/>
    </source>
</evidence>
<comment type="cofactor">
    <cofactor evidence="1">
        <name>Zn(2+)</name>
        <dbReference type="ChEBI" id="CHEBI:29105"/>
    </cofactor>
</comment>
<protein>
    <submittedName>
        <fullName evidence="8">Uncharacterized protein</fullName>
    </submittedName>
</protein>
<keyword evidence="2" id="KW-0645">Protease</keyword>